<reference evidence="5" key="1">
    <citation type="submission" date="2016-10" db="EMBL/GenBank/DDBJ databases">
        <authorList>
            <person name="Varghese N."/>
            <person name="Submissions S."/>
        </authorList>
    </citation>
    <scope>NUCLEOTIDE SEQUENCE [LARGE SCALE GENOMIC DNA]</scope>
    <source>
        <strain evidence="5">MPL-11</strain>
    </source>
</reference>
<organism evidence="4 5">
    <name type="scientific">Carnobacterium viridans</name>
    <dbReference type="NCBI Taxonomy" id="174587"/>
    <lineage>
        <taxon>Bacteria</taxon>
        <taxon>Bacillati</taxon>
        <taxon>Bacillota</taxon>
        <taxon>Bacilli</taxon>
        <taxon>Lactobacillales</taxon>
        <taxon>Carnobacteriaceae</taxon>
        <taxon>Carnobacterium</taxon>
    </lineage>
</organism>
<evidence type="ECO:0000256" key="1">
    <source>
        <dbReference type="ARBA" id="ARBA00006709"/>
    </source>
</evidence>
<dbReference type="InterPro" id="IPR035067">
    <property type="entry name" value="V-type_ATPase_csu/dsu"/>
</dbReference>
<dbReference type="SUPFAM" id="SSF103486">
    <property type="entry name" value="V-type ATP synthase subunit C"/>
    <property type="match status" value="1"/>
</dbReference>
<dbReference type="Gene3D" id="1.20.1690.10">
    <property type="entry name" value="V-type ATP synthase subunit C domain"/>
    <property type="match status" value="2"/>
</dbReference>
<evidence type="ECO:0000313" key="4">
    <source>
        <dbReference type="EMBL" id="SDQ05761.1"/>
    </source>
</evidence>
<dbReference type="AlphaFoldDB" id="A0A1H0XSI5"/>
<comment type="similarity">
    <text evidence="1">Belongs to the V-ATPase V0D/AC39 subunit family.</text>
</comment>
<dbReference type="OrthoDB" id="1653at2"/>
<dbReference type="Proteomes" id="UP000199481">
    <property type="component" value="Unassembled WGS sequence"/>
</dbReference>
<dbReference type="NCBIfam" id="NF002266">
    <property type="entry name" value="PRK01198.1-2"/>
    <property type="match status" value="1"/>
</dbReference>
<dbReference type="PANTHER" id="PTHR38682:SF1">
    <property type="entry name" value="V-TYPE ATP SYNTHASE SUBUNIT C"/>
    <property type="match status" value="1"/>
</dbReference>
<dbReference type="PANTHER" id="PTHR38682">
    <property type="entry name" value="V-TYPE ATP SYNTHASE SUBUNIT C"/>
    <property type="match status" value="1"/>
</dbReference>
<proteinExistence type="inferred from homology"/>
<dbReference type="RefSeq" id="WP_035022493.1">
    <property type="nucleotide sequence ID" value="NZ_CP084916.1"/>
</dbReference>
<evidence type="ECO:0000256" key="2">
    <source>
        <dbReference type="ARBA" id="ARBA00022448"/>
    </source>
</evidence>
<dbReference type="Pfam" id="PF01992">
    <property type="entry name" value="vATP-synt_AC39"/>
    <property type="match status" value="1"/>
</dbReference>
<evidence type="ECO:0000256" key="3">
    <source>
        <dbReference type="ARBA" id="ARBA00023065"/>
    </source>
</evidence>
<dbReference type="InterPro" id="IPR044911">
    <property type="entry name" value="V-type_ATPase_csu/dsu_dom_3"/>
</dbReference>
<name>A0A1H0XSI5_9LACT</name>
<gene>
    <name evidence="4" type="ORF">SAMN04487752_0435</name>
</gene>
<dbReference type="InterPro" id="IPR050873">
    <property type="entry name" value="V-ATPase_V0D/AC39_subunit"/>
</dbReference>
<keyword evidence="3" id="KW-0406">Ion transport</keyword>
<keyword evidence="2" id="KW-0813">Transport</keyword>
<accession>A0A1H0XSI5</accession>
<sequence length="334" mass="38492">MKSTDFVGANTRIRVYESSLLRNDQYERMLQASNFEEAVNVLKDTPYRNDVEELKETKNYDTLLMNELQSVYTDLFKISPNPKLIELFSLRYSYHNLKVLLKEKVTKKDFDSLLINIGKDSISALRQAVDTKKSSDLDQDYLISIQEASDSYEEYKDSQAVDIILDRRFFTHLRHIAEKTNDTKILDLVTFYIDMNNLSTLTRAIRQKRTRNFLTTILSSSGTIPKDQLVQIGADNLVNAGKKLAESKYKNIILASINDETKELSPEKIDLETDNAFINRIKDAKLEVFGPLPIVAYLYAKENEVKNLRLILVGKENNFPASAIRERMRMNYGS</sequence>
<dbReference type="InterPro" id="IPR036079">
    <property type="entry name" value="ATPase_csu/dsu_sf"/>
</dbReference>
<keyword evidence="5" id="KW-1185">Reference proteome</keyword>
<dbReference type="EMBL" id="FNJW01000008">
    <property type="protein sequence ID" value="SDQ05761.1"/>
    <property type="molecule type" value="Genomic_DNA"/>
</dbReference>
<dbReference type="Gene3D" id="1.10.132.50">
    <property type="entry name" value="ATP synthase (C/AC39) subunit, domain 3"/>
    <property type="match status" value="1"/>
</dbReference>
<evidence type="ECO:0000313" key="5">
    <source>
        <dbReference type="Proteomes" id="UP000199481"/>
    </source>
</evidence>
<dbReference type="InterPro" id="IPR002843">
    <property type="entry name" value="ATPase_V0-cplx_csu/dsu"/>
</dbReference>
<protein>
    <submittedName>
        <fullName evidence="4">V/A-type H+-transporting ATPase subunit C</fullName>
    </submittedName>
</protein>
<dbReference type="GO" id="GO:0046961">
    <property type="term" value="F:proton-transporting ATPase activity, rotational mechanism"/>
    <property type="evidence" value="ECO:0007669"/>
    <property type="project" value="InterPro"/>
</dbReference>